<sequence>MRQINIKLAPHLTSMGLKRNERNNVNSSASKTRKRPGIAHQREVIAEAAVALIGARGSSATSVSDICAAAGVSRDTYYRCFTDKDALIAHLYETAVHEHVRAVLNPDVMAYEDEDWVSLVSEQTVDAILARSTIAQFLYVESADPGSIAHRAMHDAYLEAAQRLQAWARQHFGHAPAVEYFMSLLFASQWLVHNAILSGQTDKQVNIAKQSIKQLFYGAFASIQRAETTGATQ</sequence>
<dbReference type="InterPro" id="IPR001647">
    <property type="entry name" value="HTH_TetR"/>
</dbReference>
<dbReference type="PRINTS" id="PR00455">
    <property type="entry name" value="HTHTETR"/>
</dbReference>
<dbReference type="RefSeq" id="WP_084199323.1">
    <property type="nucleotide sequence ID" value="NZ_BMYL01000002.1"/>
</dbReference>
<keyword evidence="7" id="KW-1185">Reference proteome</keyword>
<dbReference type="SUPFAM" id="SSF46689">
    <property type="entry name" value="Homeodomain-like"/>
    <property type="match status" value="1"/>
</dbReference>
<feature type="domain" description="HTH tetR-type" evidence="5">
    <location>
        <begin position="39"/>
        <end position="99"/>
    </location>
</feature>
<dbReference type="EMBL" id="PKUR01000002">
    <property type="protein sequence ID" value="PLW86631.1"/>
    <property type="molecule type" value="Genomic_DNA"/>
</dbReference>
<accession>A0AAP8MF18</accession>
<keyword evidence="2 4" id="KW-0238">DNA-binding</keyword>
<proteinExistence type="predicted"/>
<dbReference type="Gene3D" id="1.10.357.10">
    <property type="entry name" value="Tetracycline Repressor, domain 2"/>
    <property type="match status" value="1"/>
</dbReference>
<dbReference type="PROSITE" id="PS50977">
    <property type="entry name" value="HTH_TETR_2"/>
    <property type="match status" value="1"/>
</dbReference>
<evidence type="ECO:0000259" key="5">
    <source>
        <dbReference type="PROSITE" id="PS50977"/>
    </source>
</evidence>
<feature type="DNA-binding region" description="H-T-H motif" evidence="4">
    <location>
        <begin position="62"/>
        <end position="81"/>
    </location>
</feature>
<evidence type="ECO:0000256" key="4">
    <source>
        <dbReference type="PROSITE-ProRule" id="PRU00335"/>
    </source>
</evidence>
<evidence type="ECO:0000256" key="2">
    <source>
        <dbReference type="ARBA" id="ARBA00023125"/>
    </source>
</evidence>
<evidence type="ECO:0000313" key="6">
    <source>
        <dbReference type="EMBL" id="PLW86631.1"/>
    </source>
</evidence>
<keyword evidence="3" id="KW-0804">Transcription</keyword>
<dbReference type="InterPro" id="IPR009057">
    <property type="entry name" value="Homeodomain-like_sf"/>
</dbReference>
<dbReference type="Pfam" id="PF00440">
    <property type="entry name" value="TetR_N"/>
    <property type="match status" value="1"/>
</dbReference>
<dbReference type="AlphaFoldDB" id="A0AAP8MF18"/>
<dbReference type="GO" id="GO:0000976">
    <property type="term" value="F:transcription cis-regulatory region binding"/>
    <property type="evidence" value="ECO:0007669"/>
    <property type="project" value="TreeGrafter"/>
</dbReference>
<evidence type="ECO:0000256" key="3">
    <source>
        <dbReference type="ARBA" id="ARBA00023163"/>
    </source>
</evidence>
<dbReference type="InterPro" id="IPR050109">
    <property type="entry name" value="HTH-type_TetR-like_transc_reg"/>
</dbReference>
<organism evidence="6 7">
    <name type="scientific">Halioglobus japonicus</name>
    <dbReference type="NCBI Taxonomy" id="930805"/>
    <lineage>
        <taxon>Bacteria</taxon>
        <taxon>Pseudomonadati</taxon>
        <taxon>Pseudomonadota</taxon>
        <taxon>Gammaproteobacteria</taxon>
        <taxon>Cellvibrionales</taxon>
        <taxon>Halieaceae</taxon>
        <taxon>Halioglobus</taxon>
    </lineage>
</organism>
<evidence type="ECO:0000313" key="7">
    <source>
        <dbReference type="Proteomes" id="UP000235162"/>
    </source>
</evidence>
<reference evidence="6 7" key="1">
    <citation type="submission" date="2018-01" db="EMBL/GenBank/DDBJ databases">
        <title>The draft genome sequence of Halioglobus japonicus S1-36.</title>
        <authorList>
            <person name="Du Z.-J."/>
            <person name="Shi M.-J."/>
        </authorList>
    </citation>
    <scope>NUCLEOTIDE SEQUENCE [LARGE SCALE GENOMIC DNA]</scope>
    <source>
        <strain evidence="6 7">S1-36</strain>
    </source>
</reference>
<comment type="caution">
    <text evidence="6">The sequence shown here is derived from an EMBL/GenBank/DDBJ whole genome shotgun (WGS) entry which is preliminary data.</text>
</comment>
<evidence type="ECO:0000256" key="1">
    <source>
        <dbReference type="ARBA" id="ARBA00023015"/>
    </source>
</evidence>
<dbReference type="PANTHER" id="PTHR30055:SF234">
    <property type="entry name" value="HTH-TYPE TRANSCRIPTIONAL REGULATOR BETI"/>
    <property type="match status" value="1"/>
</dbReference>
<name>A0AAP8MF18_9GAMM</name>
<dbReference type="PANTHER" id="PTHR30055">
    <property type="entry name" value="HTH-TYPE TRANSCRIPTIONAL REGULATOR RUTR"/>
    <property type="match status" value="1"/>
</dbReference>
<dbReference type="GO" id="GO:0003700">
    <property type="term" value="F:DNA-binding transcription factor activity"/>
    <property type="evidence" value="ECO:0007669"/>
    <property type="project" value="TreeGrafter"/>
</dbReference>
<gene>
    <name evidence="6" type="ORF">C0029_09560</name>
</gene>
<keyword evidence="1" id="KW-0805">Transcription regulation</keyword>
<protein>
    <submittedName>
        <fullName evidence="6">TetR/AcrR family transcriptional regulator</fullName>
    </submittedName>
</protein>
<dbReference type="Proteomes" id="UP000235162">
    <property type="component" value="Unassembled WGS sequence"/>
</dbReference>
<dbReference type="KEGG" id="hja:BST95_10530"/>